<gene>
    <name evidence="3" type="ORF">ENF32_05960</name>
</gene>
<dbReference type="AlphaFoldDB" id="A0A7C0U6U6"/>
<evidence type="ECO:0000259" key="2">
    <source>
        <dbReference type="Pfam" id="PF13464"/>
    </source>
</evidence>
<protein>
    <submittedName>
        <fullName evidence="3">DUF4115 domain-containing protein</fullName>
    </submittedName>
</protein>
<comment type="caution">
    <text evidence="3">The sequence shown here is derived from an EMBL/GenBank/DDBJ whole genome shotgun (WGS) entry which is preliminary data.</text>
</comment>
<organism evidence="3">
    <name type="scientific">Thermosulfidibacter takaii</name>
    <dbReference type="NCBI Taxonomy" id="412593"/>
    <lineage>
        <taxon>Bacteria</taxon>
        <taxon>Pseudomonadati</taxon>
        <taxon>Thermosulfidibacterota</taxon>
        <taxon>Thermosulfidibacteria</taxon>
        <taxon>Thermosulfidibacterales</taxon>
        <taxon>Thermosulfidibacteraceae</taxon>
    </lineage>
</organism>
<keyword evidence="1" id="KW-0812">Transmembrane</keyword>
<dbReference type="Pfam" id="PF13464">
    <property type="entry name" value="RodZ_C"/>
    <property type="match status" value="1"/>
</dbReference>
<dbReference type="InterPro" id="IPR025194">
    <property type="entry name" value="RodZ-like_C"/>
</dbReference>
<name>A0A7C0U6U6_9BACT</name>
<reference evidence="3" key="1">
    <citation type="journal article" date="2020" name="mSystems">
        <title>Genome- and Community-Level Interaction Insights into Carbon Utilization and Element Cycling Functions of Hydrothermarchaeota in Hydrothermal Sediment.</title>
        <authorList>
            <person name="Zhou Z."/>
            <person name="Liu Y."/>
            <person name="Xu W."/>
            <person name="Pan J."/>
            <person name="Luo Z.H."/>
            <person name="Li M."/>
        </authorList>
    </citation>
    <scope>NUCLEOTIDE SEQUENCE [LARGE SCALE GENOMIC DNA]</scope>
    <source>
        <strain evidence="3">HyVt-115</strain>
    </source>
</reference>
<sequence length="213" mass="23474">MERLARVLEIPLEEWRPLVESLEPRVDLSSVVVKKATPQGGWGWWQGLALFFFLVVLLGAFLWFGVGTYISPQKVSLYRNGNGHEVSEASPSKIGNFHMLSPPGMGVVPGKGVGEGRDAEAALVELHYLEIKARGECWVWMRLEDGAVRDFILRPGEKYRVSFTRKVEVRLGNSGAVDLLLDGRDLGFEGEEGKPEDLRVTPLGIEVGAGETG</sequence>
<keyword evidence="1" id="KW-0472">Membrane</keyword>
<proteinExistence type="predicted"/>
<dbReference type="EMBL" id="DQWS01000224">
    <property type="protein sequence ID" value="HDD53592.1"/>
    <property type="molecule type" value="Genomic_DNA"/>
</dbReference>
<keyword evidence="1" id="KW-1133">Transmembrane helix</keyword>
<feature type="transmembrane region" description="Helical" evidence="1">
    <location>
        <begin position="48"/>
        <end position="70"/>
    </location>
</feature>
<evidence type="ECO:0000256" key="1">
    <source>
        <dbReference type="SAM" id="Phobius"/>
    </source>
</evidence>
<dbReference type="Proteomes" id="UP000885690">
    <property type="component" value="Unassembled WGS sequence"/>
</dbReference>
<feature type="domain" description="Cytoskeleton protein RodZ-like C-terminal" evidence="2">
    <location>
        <begin position="130"/>
        <end position="192"/>
    </location>
</feature>
<evidence type="ECO:0000313" key="3">
    <source>
        <dbReference type="EMBL" id="HDD53592.1"/>
    </source>
</evidence>
<accession>A0A7C0U6U6</accession>